<reference evidence="3" key="1">
    <citation type="submission" date="2024-06" db="EMBL/GenBank/DDBJ databases">
        <title>Multi-omics analyses provide insights into the biosynthesis of the anticancer antibiotic pleurotin in Hohenbuehelia grisea.</title>
        <authorList>
            <person name="Weaver J.A."/>
            <person name="Alberti F."/>
        </authorList>
    </citation>
    <scope>NUCLEOTIDE SEQUENCE [LARGE SCALE GENOMIC DNA]</scope>
    <source>
        <strain evidence="3">T-177</strain>
    </source>
</reference>
<dbReference type="Proteomes" id="UP001556367">
    <property type="component" value="Unassembled WGS sequence"/>
</dbReference>
<proteinExistence type="predicted"/>
<name>A0ABR3IPY5_9AGAR</name>
<sequence>MITRLRDNTPMSQSTLPPIIFSTSRVDLAVDLCQVMSTFRVGGQPVPGKAMICEVSPAKYLLMVGFRGEDVPFIKIDLSEDQPRPSVINFDRREYTLCGEAVLTAGSTSFYGLELRLKFAANPQFWAFLYFVRARHLVSNMSTVDYTSEEVIRAFGVIDGVESITDDTPLAQTNENGATTAMLIRRSFIRLLITLIHRFLIHFFGSLFWRVIYILIISSRKA</sequence>
<comment type="caution">
    <text evidence="2">The sequence shown here is derived from an EMBL/GenBank/DDBJ whole genome shotgun (WGS) entry which is preliminary data.</text>
</comment>
<feature type="transmembrane region" description="Helical" evidence="1">
    <location>
        <begin position="191"/>
        <end position="216"/>
    </location>
</feature>
<keyword evidence="3" id="KW-1185">Reference proteome</keyword>
<evidence type="ECO:0000256" key="1">
    <source>
        <dbReference type="SAM" id="Phobius"/>
    </source>
</evidence>
<accession>A0ABR3IPY5</accession>
<keyword evidence="1" id="KW-1133">Transmembrane helix</keyword>
<keyword evidence="1" id="KW-0812">Transmembrane</keyword>
<dbReference type="EMBL" id="JASNQZ010000018">
    <property type="protein sequence ID" value="KAL0945361.1"/>
    <property type="molecule type" value="Genomic_DNA"/>
</dbReference>
<keyword evidence="1" id="KW-0472">Membrane</keyword>
<evidence type="ECO:0000313" key="2">
    <source>
        <dbReference type="EMBL" id="KAL0945361.1"/>
    </source>
</evidence>
<gene>
    <name evidence="2" type="ORF">HGRIS_000859</name>
</gene>
<protein>
    <submittedName>
        <fullName evidence="2">Uncharacterized protein</fullName>
    </submittedName>
</protein>
<organism evidence="2 3">
    <name type="scientific">Hohenbuehelia grisea</name>
    <dbReference type="NCBI Taxonomy" id="104357"/>
    <lineage>
        <taxon>Eukaryota</taxon>
        <taxon>Fungi</taxon>
        <taxon>Dikarya</taxon>
        <taxon>Basidiomycota</taxon>
        <taxon>Agaricomycotina</taxon>
        <taxon>Agaricomycetes</taxon>
        <taxon>Agaricomycetidae</taxon>
        <taxon>Agaricales</taxon>
        <taxon>Pleurotineae</taxon>
        <taxon>Pleurotaceae</taxon>
        <taxon>Hohenbuehelia</taxon>
    </lineage>
</organism>
<evidence type="ECO:0000313" key="3">
    <source>
        <dbReference type="Proteomes" id="UP001556367"/>
    </source>
</evidence>